<evidence type="ECO:0000313" key="1">
    <source>
        <dbReference type="EMBL" id="EMN17965.1"/>
    </source>
</evidence>
<evidence type="ECO:0008006" key="3">
    <source>
        <dbReference type="Google" id="ProtNLM"/>
    </source>
</evidence>
<comment type="caution">
    <text evidence="1">The sequence shown here is derived from an EMBL/GenBank/DDBJ whole genome shotgun (WGS) entry which is preliminary data.</text>
</comment>
<reference evidence="1 2" key="1">
    <citation type="submission" date="2013-01" db="EMBL/GenBank/DDBJ databases">
        <authorList>
            <person name="Harkins D.M."/>
            <person name="Durkin A.S."/>
            <person name="Brinkac L.M."/>
            <person name="Haft D.H."/>
            <person name="Selengut J.D."/>
            <person name="Sanka R."/>
            <person name="DePew J."/>
            <person name="Purushe J."/>
            <person name="Hartskeerl R.A."/>
            <person name="Ahmed A."/>
            <person name="van der Linden H."/>
            <person name="Goris M.G.A."/>
            <person name="Vinetz J.M."/>
            <person name="Sutton G.G."/>
            <person name="Nierman W.C."/>
            <person name="Fouts D.E."/>
        </authorList>
    </citation>
    <scope>NUCLEOTIDE SEQUENCE [LARGE SCALE GENOMIC DNA]</scope>
    <source>
        <strain evidence="1 2">Brem 328</strain>
    </source>
</reference>
<dbReference type="EMBL" id="AHMS02000021">
    <property type="protein sequence ID" value="EMN17965.1"/>
    <property type="molecule type" value="Genomic_DNA"/>
</dbReference>
<sequence length="70" mass="8215">MKGLERFTVDLNLPTHQSFRLSVRKSLLGPFPDPYSTSVFFCRKRSNRKEIRTKSRSQNCLYSESIKISM</sequence>
<organism evidence="1 2">
    <name type="scientific">Leptospira borgpetersenii str. Brem 328</name>
    <dbReference type="NCBI Taxonomy" id="1049780"/>
    <lineage>
        <taxon>Bacteria</taxon>
        <taxon>Pseudomonadati</taxon>
        <taxon>Spirochaetota</taxon>
        <taxon>Spirochaetia</taxon>
        <taxon>Leptospirales</taxon>
        <taxon>Leptospiraceae</taxon>
        <taxon>Leptospira</taxon>
    </lineage>
</organism>
<proteinExistence type="predicted"/>
<protein>
    <recommendedName>
        <fullName evidence="3">C2 domain-containing protein</fullName>
    </recommendedName>
</protein>
<accession>A0ABC9SJU9</accession>
<evidence type="ECO:0000313" key="2">
    <source>
        <dbReference type="Proteomes" id="UP000012166"/>
    </source>
</evidence>
<gene>
    <name evidence="1" type="ORF">LEP1GSC056_0503</name>
</gene>
<dbReference type="AlphaFoldDB" id="A0ABC9SJU9"/>
<dbReference type="Proteomes" id="UP000012166">
    <property type="component" value="Unassembled WGS sequence"/>
</dbReference>
<name>A0ABC9SJU9_LEPBO</name>